<evidence type="ECO:0000259" key="10">
    <source>
        <dbReference type="Pfam" id="PF04290"/>
    </source>
</evidence>
<evidence type="ECO:0000256" key="7">
    <source>
        <dbReference type="ARBA" id="ARBA00023136"/>
    </source>
</evidence>
<evidence type="ECO:0000256" key="8">
    <source>
        <dbReference type="ARBA" id="ARBA00038436"/>
    </source>
</evidence>
<dbReference type="OrthoDB" id="4250245at2"/>
<dbReference type="PANTHER" id="PTHR35011">
    <property type="entry name" value="2,3-DIKETO-L-GULONATE TRAP TRANSPORTER SMALL PERMEASE PROTEIN YIAM"/>
    <property type="match status" value="1"/>
</dbReference>
<dbReference type="Pfam" id="PF04290">
    <property type="entry name" value="DctQ"/>
    <property type="match status" value="1"/>
</dbReference>
<name>A0A2K8KFW5_9RHOB</name>
<evidence type="ECO:0000256" key="6">
    <source>
        <dbReference type="ARBA" id="ARBA00022989"/>
    </source>
</evidence>
<keyword evidence="6 9" id="KW-1133">Transmembrane helix</keyword>
<evidence type="ECO:0000256" key="1">
    <source>
        <dbReference type="ARBA" id="ARBA00004429"/>
    </source>
</evidence>
<comment type="function">
    <text evidence="9">Part of the tripartite ATP-independent periplasmic (TRAP) transport system.</text>
</comment>
<keyword evidence="4 9" id="KW-0997">Cell inner membrane</keyword>
<dbReference type="GO" id="GO:0015740">
    <property type="term" value="P:C4-dicarboxylate transport"/>
    <property type="evidence" value="ECO:0007669"/>
    <property type="project" value="TreeGrafter"/>
</dbReference>
<protein>
    <recommendedName>
        <fullName evidence="9">TRAP transporter small permease protein</fullName>
    </recommendedName>
</protein>
<dbReference type="Proteomes" id="UP000228948">
    <property type="component" value="Chromosome"/>
</dbReference>
<keyword evidence="2 9" id="KW-0813">Transport</keyword>
<keyword evidence="3" id="KW-1003">Cell membrane</keyword>
<dbReference type="GO" id="GO:0022857">
    <property type="term" value="F:transmembrane transporter activity"/>
    <property type="evidence" value="ECO:0007669"/>
    <property type="project" value="UniProtKB-UniRule"/>
</dbReference>
<sequence length="176" mass="19829">MHMIIRFSAGLCRLLSFIGGAAVVLMMLHVTLDVVLLNLFRVSMNTTPEIVARYYMVAVAFLPLGWLTLRNQMISVELLDFVLPKRLRENLDVLIALTGTLIYGMLTYATWFKALREMRSGSFVELVRFQMPVWHSHFLVPIGFGAATLACALMTIVLLSPRSRELLASHIGEDTE</sequence>
<dbReference type="RefSeq" id="WP_071480233.1">
    <property type="nucleotide sequence ID" value="NZ_CP024899.1"/>
</dbReference>
<dbReference type="GO" id="GO:0005886">
    <property type="term" value="C:plasma membrane"/>
    <property type="evidence" value="ECO:0007669"/>
    <property type="project" value="UniProtKB-SubCell"/>
</dbReference>
<dbReference type="InterPro" id="IPR007387">
    <property type="entry name" value="TRAP_DctQ"/>
</dbReference>
<feature type="transmembrane region" description="Helical" evidence="9">
    <location>
        <begin position="12"/>
        <end position="32"/>
    </location>
</feature>
<dbReference type="InterPro" id="IPR055348">
    <property type="entry name" value="DctQ"/>
</dbReference>
<dbReference type="EMBL" id="CP024899">
    <property type="protein sequence ID" value="ATX65678.1"/>
    <property type="molecule type" value="Genomic_DNA"/>
</dbReference>
<keyword evidence="5 9" id="KW-0812">Transmembrane</keyword>
<comment type="subunit">
    <text evidence="9">The complex comprises the extracytoplasmic solute receptor protein and the two transmembrane proteins.</text>
</comment>
<organism evidence="11 12">
    <name type="scientific">Roseinatronobacter bogoriensis subsp. barguzinensis</name>
    <dbReference type="NCBI Taxonomy" id="441209"/>
    <lineage>
        <taxon>Bacteria</taxon>
        <taxon>Pseudomonadati</taxon>
        <taxon>Pseudomonadota</taxon>
        <taxon>Alphaproteobacteria</taxon>
        <taxon>Rhodobacterales</taxon>
        <taxon>Paracoccaceae</taxon>
        <taxon>Roseinatronobacter</taxon>
    </lineage>
</organism>
<accession>A0A2K8KFW5</accession>
<feature type="transmembrane region" description="Helical" evidence="9">
    <location>
        <begin position="52"/>
        <end position="69"/>
    </location>
</feature>
<feature type="transmembrane region" description="Helical" evidence="9">
    <location>
        <begin position="138"/>
        <end position="159"/>
    </location>
</feature>
<keyword evidence="12" id="KW-1185">Reference proteome</keyword>
<dbReference type="KEGG" id="rbg:BG454_07435"/>
<evidence type="ECO:0000256" key="5">
    <source>
        <dbReference type="ARBA" id="ARBA00022692"/>
    </source>
</evidence>
<reference evidence="11 12" key="1">
    <citation type="submission" date="2017-11" db="EMBL/GenBank/DDBJ databases">
        <title>Revised Sequence and Annotation of the Rhodobaca barguzinensis strain alga05 Genome.</title>
        <authorList>
            <person name="Kopejtka K."/>
            <person name="Tomasch J.M."/>
            <person name="Bunk B."/>
            <person name="Koblizek M."/>
        </authorList>
    </citation>
    <scope>NUCLEOTIDE SEQUENCE [LARGE SCALE GENOMIC DNA]</scope>
    <source>
        <strain evidence="12">alga05</strain>
    </source>
</reference>
<evidence type="ECO:0000256" key="9">
    <source>
        <dbReference type="RuleBase" id="RU369079"/>
    </source>
</evidence>
<dbReference type="PANTHER" id="PTHR35011:SF10">
    <property type="entry name" value="TRAP TRANSPORTER SMALL PERMEASE PROTEIN"/>
    <property type="match status" value="1"/>
</dbReference>
<proteinExistence type="inferred from homology"/>
<comment type="subcellular location">
    <subcellularLocation>
        <location evidence="1 9">Cell inner membrane</location>
        <topology evidence="1 9">Multi-pass membrane protein</topology>
    </subcellularLocation>
</comment>
<dbReference type="AlphaFoldDB" id="A0A2K8KFW5"/>
<feature type="domain" description="Tripartite ATP-independent periplasmic transporters DctQ component" evidence="10">
    <location>
        <begin position="26"/>
        <end position="156"/>
    </location>
</feature>
<feature type="transmembrane region" description="Helical" evidence="9">
    <location>
        <begin position="90"/>
        <end position="111"/>
    </location>
</feature>
<evidence type="ECO:0000256" key="2">
    <source>
        <dbReference type="ARBA" id="ARBA00022448"/>
    </source>
</evidence>
<keyword evidence="7 9" id="KW-0472">Membrane</keyword>
<evidence type="ECO:0000313" key="12">
    <source>
        <dbReference type="Proteomes" id="UP000228948"/>
    </source>
</evidence>
<evidence type="ECO:0000313" key="11">
    <source>
        <dbReference type="EMBL" id="ATX65678.1"/>
    </source>
</evidence>
<dbReference type="STRING" id="441209.GCA_001870665_01264"/>
<comment type="similarity">
    <text evidence="8 9">Belongs to the TRAP transporter small permease family.</text>
</comment>
<evidence type="ECO:0000256" key="3">
    <source>
        <dbReference type="ARBA" id="ARBA00022475"/>
    </source>
</evidence>
<evidence type="ECO:0000256" key="4">
    <source>
        <dbReference type="ARBA" id="ARBA00022519"/>
    </source>
</evidence>
<gene>
    <name evidence="11" type="ORF">BG454_07435</name>
</gene>